<dbReference type="Proteomes" id="UP000236500">
    <property type="component" value="Unassembled WGS sequence"/>
</dbReference>
<sequence length="135" mass="15881">MAMKDQIETEVDQYLADNGMSTNYHRLMYAGPSMRTRHSLVLVFTEVGLITFSFSIVSKSETQMFFLPKDKIRAIRLDKKRFVHKLSMEAENEEGQIERAQYFVSKRVFGRPWHSETLQYLFDKKIFSEATNTHC</sequence>
<reference evidence="2 3" key="1">
    <citation type="submission" date="2016-11" db="EMBL/GenBank/DDBJ databases">
        <title>Whole Genome Sequence of Listeria newyorkensis.</title>
        <authorList>
            <person name="Frink S."/>
            <person name="Morales C."/>
            <person name="Kiang D."/>
        </authorList>
    </citation>
    <scope>NUCLEOTIDE SEQUENCE [LARGE SCALE GENOMIC DNA]</scope>
    <source>
        <strain evidence="2 3">F1604011-044</strain>
    </source>
</reference>
<keyword evidence="3" id="KW-1185">Reference proteome</keyword>
<evidence type="ECO:0008006" key="4">
    <source>
        <dbReference type="Google" id="ProtNLM"/>
    </source>
</evidence>
<keyword evidence="1" id="KW-0812">Transmembrane</keyword>
<dbReference type="RefSeq" id="WP_036088866.1">
    <property type="nucleotide sequence ID" value="NZ_BJEY01000012.1"/>
</dbReference>
<keyword evidence="1" id="KW-0472">Membrane</keyword>
<name>A0ABX4XIW6_9LIST</name>
<dbReference type="EMBL" id="MPDH01000022">
    <property type="protein sequence ID" value="PNP88439.1"/>
    <property type="molecule type" value="Genomic_DNA"/>
</dbReference>
<evidence type="ECO:0000256" key="1">
    <source>
        <dbReference type="SAM" id="Phobius"/>
    </source>
</evidence>
<evidence type="ECO:0000313" key="3">
    <source>
        <dbReference type="Proteomes" id="UP000236500"/>
    </source>
</evidence>
<gene>
    <name evidence="2" type="ORF">BMT55_14675</name>
</gene>
<organism evidence="2 3">
    <name type="scientific">Listeria newyorkensis</name>
    <dbReference type="NCBI Taxonomy" id="1497681"/>
    <lineage>
        <taxon>Bacteria</taxon>
        <taxon>Bacillati</taxon>
        <taxon>Bacillota</taxon>
        <taxon>Bacilli</taxon>
        <taxon>Bacillales</taxon>
        <taxon>Listeriaceae</taxon>
        <taxon>Listeria</taxon>
    </lineage>
</organism>
<keyword evidence="1" id="KW-1133">Transmembrane helix</keyword>
<feature type="transmembrane region" description="Helical" evidence="1">
    <location>
        <begin position="38"/>
        <end position="57"/>
    </location>
</feature>
<protein>
    <recommendedName>
        <fullName evidence="4">PH domain-containing protein</fullName>
    </recommendedName>
</protein>
<proteinExistence type="predicted"/>
<accession>A0ABX4XIW6</accession>
<evidence type="ECO:0000313" key="2">
    <source>
        <dbReference type="EMBL" id="PNP88439.1"/>
    </source>
</evidence>
<comment type="caution">
    <text evidence="2">The sequence shown here is derived from an EMBL/GenBank/DDBJ whole genome shotgun (WGS) entry which is preliminary data.</text>
</comment>